<reference evidence="3" key="1">
    <citation type="journal article" date="2020" name="Stud. Mycol.">
        <title>101 Dothideomycetes genomes: a test case for predicting lifestyles and emergence of pathogens.</title>
        <authorList>
            <person name="Haridas S."/>
            <person name="Albert R."/>
            <person name="Binder M."/>
            <person name="Bloem J."/>
            <person name="Labutti K."/>
            <person name="Salamov A."/>
            <person name="Andreopoulos B."/>
            <person name="Baker S."/>
            <person name="Barry K."/>
            <person name="Bills G."/>
            <person name="Bluhm B."/>
            <person name="Cannon C."/>
            <person name="Castanera R."/>
            <person name="Culley D."/>
            <person name="Daum C."/>
            <person name="Ezra D."/>
            <person name="Gonzalez J."/>
            <person name="Henrissat B."/>
            <person name="Kuo A."/>
            <person name="Liang C."/>
            <person name="Lipzen A."/>
            <person name="Lutzoni F."/>
            <person name="Magnuson J."/>
            <person name="Mondo S."/>
            <person name="Nolan M."/>
            <person name="Ohm R."/>
            <person name="Pangilinan J."/>
            <person name="Park H.-J."/>
            <person name="Ramirez L."/>
            <person name="Alfaro M."/>
            <person name="Sun H."/>
            <person name="Tritt A."/>
            <person name="Yoshinaga Y."/>
            <person name="Zwiers L.-H."/>
            <person name="Turgeon B."/>
            <person name="Goodwin S."/>
            <person name="Spatafora J."/>
            <person name="Crous P."/>
            <person name="Grigoriev I."/>
        </authorList>
    </citation>
    <scope>NUCLEOTIDE SEQUENCE</scope>
    <source>
        <strain evidence="3">CBS 130266</strain>
    </source>
</reference>
<dbReference type="AlphaFoldDB" id="A0A9P4NJG5"/>
<dbReference type="Proteomes" id="UP000800235">
    <property type="component" value="Unassembled WGS sequence"/>
</dbReference>
<accession>A0A9P4NJG5</accession>
<evidence type="ECO:0000313" key="4">
    <source>
        <dbReference type="Proteomes" id="UP000800235"/>
    </source>
</evidence>
<feature type="signal peptide" evidence="1">
    <location>
        <begin position="1"/>
        <end position="17"/>
    </location>
</feature>
<evidence type="ECO:0000259" key="2">
    <source>
        <dbReference type="Pfam" id="PF25485"/>
    </source>
</evidence>
<dbReference type="Pfam" id="PF25485">
    <property type="entry name" value="DUF7908"/>
    <property type="match status" value="1"/>
</dbReference>
<name>A0A9P4NJG5_9PEZI</name>
<keyword evidence="1" id="KW-0732">Signal</keyword>
<dbReference type="EMBL" id="MU007080">
    <property type="protein sequence ID" value="KAF2423608.1"/>
    <property type="molecule type" value="Genomic_DNA"/>
</dbReference>
<comment type="caution">
    <text evidence="3">The sequence shown here is derived from an EMBL/GenBank/DDBJ whole genome shotgun (WGS) entry which is preliminary data.</text>
</comment>
<keyword evidence="4" id="KW-1185">Reference proteome</keyword>
<evidence type="ECO:0000256" key="1">
    <source>
        <dbReference type="SAM" id="SignalP"/>
    </source>
</evidence>
<evidence type="ECO:0000313" key="3">
    <source>
        <dbReference type="EMBL" id="KAF2423608.1"/>
    </source>
</evidence>
<sequence length="190" mass="19681">MKYSIASILTFGAVVSALPAAAPSKFALEITAKMGQAGQKTLYLAKGATGASTADKAQAESCSINEQTQLVCGGKTMGVATSRTSTDMAAIAASTDVTKGFSVDANNVLHWKTQDLNKLPAFTKAVKEDPQYKDGEAKFGLFTPLSGMNTQLYFQLGCPGQPASGDMPHTGTHGGLHNAVYEGVAKAVAM</sequence>
<proteinExistence type="predicted"/>
<organism evidence="3 4">
    <name type="scientific">Tothia fuscella</name>
    <dbReference type="NCBI Taxonomy" id="1048955"/>
    <lineage>
        <taxon>Eukaryota</taxon>
        <taxon>Fungi</taxon>
        <taxon>Dikarya</taxon>
        <taxon>Ascomycota</taxon>
        <taxon>Pezizomycotina</taxon>
        <taxon>Dothideomycetes</taxon>
        <taxon>Pleosporomycetidae</taxon>
        <taxon>Venturiales</taxon>
        <taxon>Cylindrosympodiaceae</taxon>
        <taxon>Tothia</taxon>
    </lineage>
</organism>
<dbReference type="OrthoDB" id="3899403at2759"/>
<protein>
    <recommendedName>
        <fullName evidence="2">DUF7908 domain-containing protein</fullName>
    </recommendedName>
</protein>
<dbReference type="InterPro" id="IPR057230">
    <property type="entry name" value="DUF7908"/>
</dbReference>
<feature type="domain" description="DUF7908" evidence="2">
    <location>
        <begin position="26"/>
        <end position="114"/>
    </location>
</feature>
<feature type="chain" id="PRO_5040325603" description="DUF7908 domain-containing protein" evidence="1">
    <location>
        <begin position="18"/>
        <end position="190"/>
    </location>
</feature>
<gene>
    <name evidence="3" type="ORF">EJ08DRAFT_701112</name>
</gene>